<keyword evidence="4" id="KW-1185">Reference proteome</keyword>
<dbReference type="Pfam" id="PF00248">
    <property type="entry name" value="Aldo_ket_red"/>
    <property type="match status" value="1"/>
</dbReference>
<dbReference type="InterPro" id="IPR023210">
    <property type="entry name" value="NADP_OxRdtase_dom"/>
</dbReference>
<evidence type="ECO:0000313" key="4">
    <source>
        <dbReference type="Proteomes" id="UP001642483"/>
    </source>
</evidence>
<dbReference type="InterPro" id="IPR018170">
    <property type="entry name" value="Aldo/ket_reductase_CS"/>
</dbReference>
<accession>A0ABP0GNR8</accession>
<organism evidence="3 4">
    <name type="scientific">Clavelina lepadiformis</name>
    <name type="common">Light-bulb sea squirt</name>
    <name type="synonym">Ascidia lepadiformis</name>
    <dbReference type="NCBI Taxonomy" id="159417"/>
    <lineage>
        <taxon>Eukaryota</taxon>
        <taxon>Metazoa</taxon>
        <taxon>Chordata</taxon>
        <taxon>Tunicata</taxon>
        <taxon>Ascidiacea</taxon>
        <taxon>Aplousobranchia</taxon>
        <taxon>Clavelinidae</taxon>
        <taxon>Clavelina</taxon>
    </lineage>
</organism>
<proteinExistence type="inferred from homology"/>
<dbReference type="EMBL" id="CAWYQH010000130">
    <property type="protein sequence ID" value="CAK8692566.1"/>
    <property type="molecule type" value="Genomic_DNA"/>
</dbReference>
<dbReference type="PANTHER" id="PTHR11732">
    <property type="entry name" value="ALDO/KETO REDUCTASE"/>
    <property type="match status" value="1"/>
</dbReference>
<feature type="domain" description="NADP-dependent oxidoreductase" evidence="2">
    <location>
        <begin position="18"/>
        <end position="294"/>
    </location>
</feature>
<comment type="similarity">
    <text evidence="1">Belongs to the aldo/keto reductase family.</text>
</comment>
<name>A0ABP0GNR8_CLALP</name>
<dbReference type="SUPFAM" id="SSF51430">
    <property type="entry name" value="NAD(P)-linked oxidoreductase"/>
    <property type="match status" value="1"/>
</dbReference>
<evidence type="ECO:0000259" key="2">
    <source>
        <dbReference type="Pfam" id="PF00248"/>
    </source>
</evidence>
<reference evidence="3 4" key="1">
    <citation type="submission" date="2024-02" db="EMBL/GenBank/DDBJ databases">
        <authorList>
            <person name="Daric V."/>
            <person name="Darras S."/>
        </authorList>
    </citation>
    <scope>NUCLEOTIDE SEQUENCE [LARGE SCALE GENOMIC DNA]</scope>
</reference>
<dbReference type="PIRSF" id="PIRSF000097">
    <property type="entry name" value="AKR"/>
    <property type="match status" value="1"/>
</dbReference>
<dbReference type="InterPro" id="IPR020471">
    <property type="entry name" value="AKR"/>
</dbReference>
<gene>
    <name evidence="3" type="ORF">CVLEPA_LOCUS25823</name>
</gene>
<dbReference type="PRINTS" id="PR00069">
    <property type="entry name" value="ALDKETRDTASE"/>
</dbReference>
<dbReference type="PROSITE" id="PS00062">
    <property type="entry name" value="ALDOKETO_REDUCTASE_2"/>
    <property type="match status" value="1"/>
</dbReference>
<comment type="caution">
    <text evidence="3">The sequence shown here is derived from an EMBL/GenBank/DDBJ whole genome shotgun (WGS) entry which is preliminary data.</text>
</comment>
<protein>
    <recommendedName>
        <fullName evidence="2">NADP-dependent oxidoreductase domain-containing protein</fullName>
    </recommendedName>
</protein>
<dbReference type="Gene3D" id="3.20.20.100">
    <property type="entry name" value="NADP-dependent oxidoreductase domain"/>
    <property type="match status" value="1"/>
</dbReference>
<sequence length="319" mass="36659">MSTPSIQLRTGYKMPLVGLGTWKSTKGQVQSAVECAIECGYRHIDGAWIYQNEGEVGKGIAKMIKENKVKREDLFITSKLWNIFHNPELVRPAVMKSLEKLGLDYLDLYLIHNPCGEKYISDEEQFPKGPDGAPLYDDVDYVQTWKAMEELQKEGLVRSIGISNFNQYQIDRILKECSILPAVNQFEIHPYFTQNDLVNFCKSKGIVVTAFSQFGSPDRPWATPNDPVLLEDPGLVEIAKRLKKTVAQIILRYFIQRKVVVIPKSVTSERIKSNIQVFDFELSQKDMDAVSSANRDYRISTWIWIAGHKYYPYRQNYSE</sequence>
<dbReference type="InterPro" id="IPR036812">
    <property type="entry name" value="NAD(P)_OxRdtase_dom_sf"/>
</dbReference>
<dbReference type="PROSITE" id="PS00063">
    <property type="entry name" value="ALDOKETO_REDUCTASE_3"/>
    <property type="match status" value="1"/>
</dbReference>
<dbReference type="PROSITE" id="PS00798">
    <property type="entry name" value="ALDOKETO_REDUCTASE_1"/>
    <property type="match status" value="1"/>
</dbReference>
<evidence type="ECO:0000256" key="1">
    <source>
        <dbReference type="ARBA" id="ARBA00007905"/>
    </source>
</evidence>
<evidence type="ECO:0000313" key="3">
    <source>
        <dbReference type="EMBL" id="CAK8692566.1"/>
    </source>
</evidence>
<dbReference type="Proteomes" id="UP001642483">
    <property type="component" value="Unassembled WGS sequence"/>
</dbReference>